<organism evidence="13 14">
    <name type="scientific">Penicillium olsonii</name>
    <dbReference type="NCBI Taxonomy" id="99116"/>
    <lineage>
        <taxon>Eukaryota</taxon>
        <taxon>Fungi</taxon>
        <taxon>Dikarya</taxon>
        <taxon>Ascomycota</taxon>
        <taxon>Pezizomycotina</taxon>
        <taxon>Eurotiomycetes</taxon>
        <taxon>Eurotiomycetidae</taxon>
        <taxon>Eurotiales</taxon>
        <taxon>Aspergillaceae</taxon>
        <taxon>Penicillium</taxon>
    </lineage>
</organism>
<comment type="subcellular location">
    <subcellularLocation>
        <location evidence="1">Peroxisome membrane</location>
        <topology evidence="1">Multi-pass membrane protein</topology>
    </subcellularLocation>
</comment>
<dbReference type="InterPro" id="IPR003439">
    <property type="entry name" value="ABC_transporter-like_ATP-bd"/>
</dbReference>
<keyword evidence="14" id="KW-1185">Reference proteome</keyword>
<evidence type="ECO:0000259" key="11">
    <source>
        <dbReference type="PROSITE" id="PS50893"/>
    </source>
</evidence>
<dbReference type="Pfam" id="PF00005">
    <property type="entry name" value="ABC_tran"/>
    <property type="match status" value="1"/>
</dbReference>
<keyword evidence="6" id="KW-0067">ATP-binding</keyword>
<dbReference type="OrthoDB" id="422637at2759"/>
<dbReference type="CDD" id="cd03223">
    <property type="entry name" value="ABCD_peroxisomal_ALDP"/>
    <property type="match status" value="1"/>
</dbReference>
<dbReference type="GO" id="GO:0005524">
    <property type="term" value="F:ATP binding"/>
    <property type="evidence" value="ECO:0007669"/>
    <property type="project" value="UniProtKB-KW"/>
</dbReference>
<dbReference type="Pfam" id="PF06472">
    <property type="entry name" value="ABC_membrane_2"/>
    <property type="match status" value="1"/>
</dbReference>
<dbReference type="Pfam" id="PF12710">
    <property type="entry name" value="HAD"/>
    <property type="match status" value="1"/>
</dbReference>
<evidence type="ECO:0000256" key="7">
    <source>
        <dbReference type="ARBA" id="ARBA00022989"/>
    </source>
</evidence>
<evidence type="ECO:0000256" key="10">
    <source>
        <dbReference type="SAM" id="Phobius"/>
    </source>
</evidence>
<evidence type="ECO:0000256" key="8">
    <source>
        <dbReference type="ARBA" id="ARBA00023136"/>
    </source>
</evidence>
<dbReference type="Gene3D" id="3.40.50.300">
    <property type="entry name" value="P-loop containing nucleotide triphosphate hydrolases"/>
    <property type="match status" value="1"/>
</dbReference>
<dbReference type="Gene3D" id="3.90.1470.20">
    <property type="match status" value="1"/>
</dbReference>
<keyword evidence="4 10" id="KW-0812">Transmembrane</keyword>
<dbReference type="InterPro" id="IPR027417">
    <property type="entry name" value="P-loop_NTPase"/>
</dbReference>
<feature type="domain" description="ABC transmembrane type-1" evidence="12">
    <location>
        <begin position="118"/>
        <end position="335"/>
    </location>
</feature>
<dbReference type="Gene3D" id="3.40.50.1000">
    <property type="entry name" value="HAD superfamily/HAD-like"/>
    <property type="match status" value="1"/>
</dbReference>
<dbReference type="InterPro" id="IPR050835">
    <property type="entry name" value="ABC_transporter_sub-D"/>
</dbReference>
<dbReference type="Gene3D" id="1.20.1560.10">
    <property type="entry name" value="ABC transporter type 1, transmembrane domain"/>
    <property type="match status" value="1"/>
</dbReference>
<evidence type="ECO:0000256" key="4">
    <source>
        <dbReference type="ARBA" id="ARBA00022692"/>
    </source>
</evidence>
<feature type="transmembrane region" description="Helical" evidence="10">
    <location>
        <begin position="112"/>
        <end position="131"/>
    </location>
</feature>
<evidence type="ECO:0000256" key="2">
    <source>
        <dbReference type="ARBA" id="ARBA00008575"/>
    </source>
</evidence>
<keyword evidence="5" id="KW-0547">Nucleotide-binding</keyword>
<evidence type="ECO:0000256" key="5">
    <source>
        <dbReference type="ARBA" id="ARBA00022741"/>
    </source>
</evidence>
<comment type="caution">
    <text evidence="13">The sequence shown here is derived from an EMBL/GenBank/DDBJ whole genome shotgun (WGS) entry which is preliminary data.</text>
</comment>
<proteinExistence type="inferred from homology"/>
<dbReference type="InterPro" id="IPR036412">
    <property type="entry name" value="HAD-like_sf"/>
</dbReference>
<dbReference type="InterPro" id="IPR003593">
    <property type="entry name" value="AAA+_ATPase"/>
</dbReference>
<dbReference type="SUPFAM" id="SSF52540">
    <property type="entry name" value="P-loop containing nucleoside triphosphate hydrolases"/>
    <property type="match status" value="1"/>
</dbReference>
<dbReference type="InterPro" id="IPR036640">
    <property type="entry name" value="ABC1_TM_sf"/>
</dbReference>
<comment type="similarity">
    <text evidence="2">Belongs to the ABC transporter superfamily. ABCD family. Peroxisomal fatty acyl CoA transporter (TC 3.A.1.203) subfamily.</text>
</comment>
<dbReference type="GO" id="GO:0006635">
    <property type="term" value="P:fatty acid beta-oxidation"/>
    <property type="evidence" value="ECO:0007669"/>
    <property type="project" value="TreeGrafter"/>
</dbReference>
<feature type="domain" description="ABC transporter" evidence="11">
    <location>
        <begin position="461"/>
        <end position="688"/>
    </location>
</feature>
<sequence length="993" mass="112653">MAVQSKLLPPERSVKQILSSLTSLYLRNRTRISRGVYLALFVALAKRIHNAISEQKAASQQVELRRRPGTSSLGDEEQPRKKRVEINREFFKSLLRLLKIVIPGWRSKEFRLLLSHSVFLVLRTLLSLYVAELDGRLVSNLVRGKGKDFLLGLFWWMLVAIPATFTNSMLSYHQCRLALSYRKRLTDYIHEKYLSNMTFYAISALDDRIKNPDQLVTVDVSRFSDSLAELYSNLAKPVLDMAIYNYSLSKNVGGEGLFIMSLLVQLSANVMRMLTPPFGKYVADEARLEGEFRFLHSRLIDYSEEVALYHGHEAEKDTLDKGYFTLIKHVNRILRRRLYHGFMEDFVIKYFWGALGLMLCSVPVFFKIPGQATHSMGDHTESFVTNRRMLLSSSDAFGRLMFSYKEISELAGYTSRVSSLLEVMDDLLAGRFEKKLVSSASTEENAEVLSGRGEVLESDAIEFTDVPIVSPNGDVLVRKLSFTVNPGDHLLIVGPNGCGKSSLFRILGGLWPVYGGVVKKPRFDDIFYIPQRPYLSRGTLRQQVIYPDGVREMRAKGITDDDLYEVLSVVEIASVVDRPGGWDAEEEWRDVLSGGLQQRIAMARLFYHRPKFAILDECTSSVTLEIEKVMYETAKKLGTTLMTVSHRRSLWQYHQKILQFDGQGGYIFTGLDWERRLKLEELSSSPVCACRSYFRPIARMEKYSPRIDFDGTIFMQDTGHVLVDALGGGAEYRHKLEEQFKSGERTFREISDDMWGSLSIPFGDGFDLMAQTLKIDPGFREFHNYCLEQGFPFNVISAGLKPVLQRTLDIFLGDEAATMNIVANNLEAPGGIPWKPVWLHDCDTGLDKAYSVNEARSQAQLDCLPGEIPLIVFIGDGVSDLPAAREADVLFARRGLRLEEHCKEHDIPYIPFDTFSDVKREVEAIRIEDQKKTGGQGKPARYNPRANMWRSLSSKEAVPTLLATGTPTPAEKMSLWPDYFSAPKPDQPETIQE</sequence>
<dbReference type="InterPro" id="IPR011527">
    <property type="entry name" value="ABC1_TM_dom"/>
</dbReference>
<dbReference type="InterPro" id="IPR023214">
    <property type="entry name" value="HAD_sf"/>
</dbReference>
<dbReference type="GO" id="GO:0005778">
    <property type="term" value="C:peroxisomal membrane"/>
    <property type="evidence" value="ECO:0007669"/>
    <property type="project" value="UniProtKB-SubCell"/>
</dbReference>
<evidence type="ECO:0000256" key="1">
    <source>
        <dbReference type="ARBA" id="ARBA00004585"/>
    </source>
</evidence>
<evidence type="ECO:0000256" key="3">
    <source>
        <dbReference type="ARBA" id="ARBA00022448"/>
    </source>
</evidence>
<evidence type="ECO:0000256" key="6">
    <source>
        <dbReference type="ARBA" id="ARBA00022840"/>
    </source>
</evidence>
<feature type="region of interest" description="Disordered" evidence="9">
    <location>
        <begin position="963"/>
        <end position="993"/>
    </location>
</feature>
<dbReference type="GO" id="GO:0007031">
    <property type="term" value="P:peroxisome organization"/>
    <property type="evidence" value="ECO:0007669"/>
    <property type="project" value="TreeGrafter"/>
</dbReference>
<feature type="transmembrane region" description="Helical" evidence="10">
    <location>
        <begin position="151"/>
        <end position="172"/>
    </location>
</feature>
<dbReference type="Proteomes" id="UP001153618">
    <property type="component" value="Unassembled WGS sequence"/>
</dbReference>
<dbReference type="FunFam" id="3.40.50.300:FF:000636">
    <property type="entry name" value="ATP-binding cassette sub-family D member 3"/>
    <property type="match status" value="1"/>
</dbReference>
<dbReference type="PANTHER" id="PTHR11384:SF69">
    <property type="entry name" value="PEROXISOMAL LONG-CHAIN FATTY ACID IMPORT PROTEIN 1"/>
    <property type="match status" value="1"/>
</dbReference>
<feature type="transmembrane region" description="Helical" evidence="10">
    <location>
        <begin position="346"/>
        <end position="366"/>
    </location>
</feature>
<keyword evidence="3" id="KW-0813">Transport</keyword>
<dbReference type="EMBL" id="CAJVOS010000022">
    <property type="protein sequence ID" value="CAG8093975.1"/>
    <property type="molecule type" value="Genomic_DNA"/>
</dbReference>
<name>A0A9W4MRN5_PENOL</name>
<dbReference type="GO" id="GO:0015910">
    <property type="term" value="P:long-chain fatty acid import into peroxisome"/>
    <property type="evidence" value="ECO:0007669"/>
    <property type="project" value="TreeGrafter"/>
</dbReference>
<reference evidence="13" key="1">
    <citation type="submission" date="2021-07" db="EMBL/GenBank/DDBJ databases">
        <authorList>
            <person name="Branca A.L. A."/>
        </authorList>
    </citation>
    <scope>NUCLEOTIDE SEQUENCE</scope>
</reference>
<evidence type="ECO:0000313" key="13">
    <source>
        <dbReference type="EMBL" id="CAG8093975.1"/>
    </source>
</evidence>
<dbReference type="AlphaFoldDB" id="A0A9W4MRN5"/>
<dbReference type="PROSITE" id="PS50929">
    <property type="entry name" value="ABC_TM1F"/>
    <property type="match status" value="1"/>
</dbReference>
<evidence type="ECO:0000259" key="12">
    <source>
        <dbReference type="PROSITE" id="PS50929"/>
    </source>
</evidence>
<accession>A0A9W4MRN5</accession>
<dbReference type="GO" id="GO:0005324">
    <property type="term" value="F:long-chain fatty acid transmembrane transporter activity"/>
    <property type="evidence" value="ECO:0007669"/>
    <property type="project" value="TreeGrafter"/>
</dbReference>
<dbReference type="PANTHER" id="PTHR11384">
    <property type="entry name" value="ATP-BINDING CASSETTE, SUB-FAMILY D MEMBER"/>
    <property type="match status" value="1"/>
</dbReference>
<dbReference type="GO" id="GO:0140359">
    <property type="term" value="F:ABC-type transporter activity"/>
    <property type="evidence" value="ECO:0007669"/>
    <property type="project" value="InterPro"/>
</dbReference>
<keyword evidence="7 10" id="KW-1133">Transmembrane helix</keyword>
<gene>
    <name evidence="13" type="ORF">POLS_LOCUS4473</name>
</gene>
<feature type="region of interest" description="Disordered" evidence="9">
    <location>
        <begin position="59"/>
        <end position="80"/>
    </location>
</feature>
<dbReference type="GO" id="GO:0042760">
    <property type="term" value="P:very long-chain fatty acid catabolic process"/>
    <property type="evidence" value="ECO:0007669"/>
    <property type="project" value="TreeGrafter"/>
</dbReference>
<evidence type="ECO:0000313" key="14">
    <source>
        <dbReference type="Proteomes" id="UP001153618"/>
    </source>
</evidence>
<keyword evidence="8 10" id="KW-0472">Membrane</keyword>
<protein>
    <submittedName>
        <fullName evidence="13">Uncharacterized protein</fullName>
    </submittedName>
</protein>
<dbReference type="GO" id="GO:0016887">
    <property type="term" value="F:ATP hydrolysis activity"/>
    <property type="evidence" value="ECO:0007669"/>
    <property type="project" value="InterPro"/>
</dbReference>
<evidence type="ECO:0000256" key="9">
    <source>
        <dbReference type="SAM" id="MobiDB-lite"/>
    </source>
</evidence>
<dbReference type="SUPFAM" id="SSF56784">
    <property type="entry name" value="HAD-like"/>
    <property type="match status" value="1"/>
</dbReference>
<dbReference type="PROSITE" id="PS50893">
    <property type="entry name" value="ABC_TRANSPORTER_2"/>
    <property type="match status" value="1"/>
</dbReference>
<dbReference type="SMART" id="SM00382">
    <property type="entry name" value="AAA"/>
    <property type="match status" value="1"/>
</dbReference>